<evidence type="ECO:0000313" key="2">
    <source>
        <dbReference type="EMBL" id="EXC14814.1"/>
    </source>
</evidence>
<dbReference type="Proteomes" id="UP000030645">
    <property type="component" value="Unassembled WGS sequence"/>
</dbReference>
<proteinExistence type="predicted"/>
<dbReference type="EMBL" id="KE345769">
    <property type="protein sequence ID" value="EXC14814.1"/>
    <property type="molecule type" value="Genomic_DNA"/>
</dbReference>
<protein>
    <submittedName>
        <fullName evidence="2">Uncharacterized protein</fullName>
    </submittedName>
</protein>
<gene>
    <name evidence="2" type="ORF">L484_009470</name>
</gene>
<organism evidence="2 3">
    <name type="scientific">Morus notabilis</name>
    <dbReference type="NCBI Taxonomy" id="981085"/>
    <lineage>
        <taxon>Eukaryota</taxon>
        <taxon>Viridiplantae</taxon>
        <taxon>Streptophyta</taxon>
        <taxon>Embryophyta</taxon>
        <taxon>Tracheophyta</taxon>
        <taxon>Spermatophyta</taxon>
        <taxon>Magnoliopsida</taxon>
        <taxon>eudicotyledons</taxon>
        <taxon>Gunneridae</taxon>
        <taxon>Pentapetalae</taxon>
        <taxon>rosids</taxon>
        <taxon>fabids</taxon>
        <taxon>Rosales</taxon>
        <taxon>Moraceae</taxon>
        <taxon>Moreae</taxon>
        <taxon>Morus</taxon>
    </lineage>
</organism>
<keyword evidence="3" id="KW-1185">Reference proteome</keyword>
<accession>W9RWQ5</accession>
<evidence type="ECO:0000256" key="1">
    <source>
        <dbReference type="SAM" id="MobiDB-lite"/>
    </source>
</evidence>
<feature type="compositionally biased region" description="Basic and acidic residues" evidence="1">
    <location>
        <begin position="102"/>
        <end position="118"/>
    </location>
</feature>
<dbReference type="AlphaFoldDB" id="W9RWQ5"/>
<name>W9RWQ5_9ROSA</name>
<reference evidence="3" key="1">
    <citation type="submission" date="2013-01" db="EMBL/GenBank/DDBJ databases">
        <title>Draft Genome Sequence of a Mulberry Tree, Morus notabilis C.K. Schneid.</title>
        <authorList>
            <person name="He N."/>
            <person name="Zhao S."/>
        </authorList>
    </citation>
    <scope>NUCLEOTIDE SEQUENCE</scope>
</reference>
<evidence type="ECO:0000313" key="3">
    <source>
        <dbReference type="Proteomes" id="UP000030645"/>
    </source>
</evidence>
<sequence>MIVLAVKVSAALKIYYAINVSDRRNLLGAWGTCLLISSKGRESRRGPKMTRDHRTCWCKFWTYVTPGLYPFECWTGVTSASLVALKRNAPGNPQERGAPQEALKEAIGENRNQREHPE</sequence>
<feature type="region of interest" description="Disordered" evidence="1">
    <location>
        <begin position="88"/>
        <end position="118"/>
    </location>
</feature>